<proteinExistence type="predicted"/>
<dbReference type="InterPro" id="IPR041457">
    <property type="entry name" value="CxC2_KDZ-assoc"/>
</dbReference>
<dbReference type="Proteomes" id="UP001221757">
    <property type="component" value="Unassembled WGS sequence"/>
</dbReference>
<reference evidence="3" key="1">
    <citation type="submission" date="2023-03" db="EMBL/GenBank/DDBJ databases">
        <title>Massive genome expansion in bonnet fungi (Mycena s.s.) driven by repeated elements and novel gene families across ecological guilds.</title>
        <authorList>
            <consortium name="Lawrence Berkeley National Laboratory"/>
            <person name="Harder C.B."/>
            <person name="Miyauchi S."/>
            <person name="Viragh M."/>
            <person name="Kuo A."/>
            <person name="Thoen E."/>
            <person name="Andreopoulos B."/>
            <person name="Lu D."/>
            <person name="Skrede I."/>
            <person name="Drula E."/>
            <person name="Henrissat B."/>
            <person name="Morin E."/>
            <person name="Kohler A."/>
            <person name="Barry K."/>
            <person name="LaButti K."/>
            <person name="Morin E."/>
            <person name="Salamov A."/>
            <person name="Lipzen A."/>
            <person name="Mereny Z."/>
            <person name="Hegedus B."/>
            <person name="Baldrian P."/>
            <person name="Stursova M."/>
            <person name="Weitz H."/>
            <person name="Taylor A."/>
            <person name="Grigoriev I.V."/>
            <person name="Nagy L.G."/>
            <person name="Martin F."/>
            <person name="Kauserud H."/>
        </authorList>
    </citation>
    <scope>NUCLEOTIDE SEQUENCE</scope>
    <source>
        <strain evidence="3">CBHHK067</strain>
    </source>
</reference>
<dbReference type="CDD" id="cd19757">
    <property type="entry name" value="Bbox1"/>
    <property type="match status" value="1"/>
</dbReference>
<keyword evidence="4" id="KW-1185">Reference proteome</keyword>
<feature type="domain" description="CxC2-like cysteine cluster KDZ transposase-associated" evidence="2">
    <location>
        <begin position="175"/>
        <end position="219"/>
    </location>
</feature>
<feature type="region of interest" description="Disordered" evidence="1">
    <location>
        <begin position="1"/>
        <end position="48"/>
    </location>
</feature>
<evidence type="ECO:0000313" key="3">
    <source>
        <dbReference type="EMBL" id="KAJ7694097.1"/>
    </source>
</evidence>
<name>A0AAD7GGV1_MYCRO</name>
<gene>
    <name evidence="3" type="ORF">B0H17DRAFT_1199353</name>
</gene>
<evidence type="ECO:0000259" key="2">
    <source>
        <dbReference type="Pfam" id="PF18803"/>
    </source>
</evidence>
<organism evidence="3 4">
    <name type="scientific">Mycena rosella</name>
    <name type="common">Pink bonnet</name>
    <name type="synonym">Agaricus rosellus</name>
    <dbReference type="NCBI Taxonomy" id="1033263"/>
    <lineage>
        <taxon>Eukaryota</taxon>
        <taxon>Fungi</taxon>
        <taxon>Dikarya</taxon>
        <taxon>Basidiomycota</taxon>
        <taxon>Agaricomycotina</taxon>
        <taxon>Agaricomycetes</taxon>
        <taxon>Agaricomycetidae</taxon>
        <taxon>Agaricales</taxon>
        <taxon>Marasmiineae</taxon>
        <taxon>Mycenaceae</taxon>
        <taxon>Mycena</taxon>
    </lineage>
</organism>
<sequence length="323" mass="36753">MASNTKKRKREVYVHGGGSGTKSTASTASNRRLREELNPTPPPSPEKHCPFDNCDQLMGFSDDNEMFEQEPVVREGPAAIKVKTKKKRYENSDHPVKTWIPERDNCLAGLLKREGRGLWWAKGCSLCGEANPSWRCQDCYASCLYCASCIVKHHRDKLLHRLEEWEDDFFQPWTLRDLKIRFQIGHHNGEECPFVSLAPRVKGFVVIDNNGIHVVDVDFSLEHQMRFHCLNLRAWVPAYNFYNTLVLLTNGTGLSKPPNHLPQFMHMVREYQHLQMCKRAGRGHEPMGIAGTKPGELATPCRACPLPGINLPDNWDKAPPEVA</sequence>
<dbReference type="EMBL" id="JARKIE010000043">
    <property type="protein sequence ID" value="KAJ7694097.1"/>
    <property type="molecule type" value="Genomic_DNA"/>
</dbReference>
<dbReference type="Pfam" id="PF18803">
    <property type="entry name" value="CxC2"/>
    <property type="match status" value="1"/>
</dbReference>
<comment type="caution">
    <text evidence="3">The sequence shown here is derived from an EMBL/GenBank/DDBJ whole genome shotgun (WGS) entry which is preliminary data.</text>
</comment>
<evidence type="ECO:0000256" key="1">
    <source>
        <dbReference type="SAM" id="MobiDB-lite"/>
    </source>
</evidence>
<dbReference type="AlphaFoldDB" id="A0AAD7GGV1"/>
<protein>
    <recommendedName>
        <fullName evidence="2">CxC2-like cysteine cluster KDZ transposase-associated domain-containing protein</fullName>
    </recommendedName>
</protein>
<feature type="compositionally biased region" description="Basic residues" evidence="1">
    <location>
        <begin position="1"/>
        <end position="10"/>
    </location>
</feature>
<accession>A0AAD7GGV1</accession>
<evidence type="ECO:0000313" key="4">
    <source>
        <dbReference type="Proteomes" id="UP001221757"/>
    </source>
</evidence>